<organism evidence="1 2">
    <name type="scientific">Mucuna pruriens</name>
    <name type="common">Velvet bean</name>
    <name type="synonym">Dolichos pruriens</name>
    <dbReference type="NCBI Taxonomy" id="157652"/>
    <lineage>
        <taxon>Eukaryota</taxon>
        <taxon>Viridiplantae</taxon>
        <taxon>Streptophyta</taxon>
        <taxon>Embryophyta</taxon>
        <taxon>Tracheophyta</taxon>
        <taxon>Spermatophyta</taxon>
        <taxon>Magnoliopsida</taxon>
        <taxon>eudicotyledons</taxon>
        <taxon>Gunneridae</taxon>
        <taxon>Pentapetalae</taxon>
        <taxon>rosids</taxon>
        <taxon>fabids</taxon>
        <taxon>Fabales</taxon>
        <taxon>Fabaceae</taxon>
        <taxon>Papilionoideae</taxon>
        <taxon>50 kb inversion clade</taxon>
        <taxon>NPAAA clade</taxon>
        <taxon>indigoferoid/millettioid clade</taxon>
        <taxon>Phaseoleae</taxon>
        <taxon>Mucuna</taxon>
    </lineage>
</organism>
<feature type="non-terminal residue" evidence="1">
    <location>
        <position position="1"/>
    </location>
</feature>
<comment type="caution">
    <text evidence="1">The sequence shown here is derived from an EMBL/GenBank/DDBJ whole genome shotgun (WGS) entry which is preliminary data.</text>
</comment>
<proteinExistence type="predicted"/>
<protein>
    <submittedName>
        <fullName evidence="1">Uncharacterized protein</fullName>
    </submittedName>
</protein>
<name>A0A371F6H6_MUCPR</name>
<gene>
    <name evidence="1" type="ORF">CR513_46469</name>
</gene>
<evidence type="ECO:0000313" key="1">
    <source>
        <dbReference type="EMBL" id="RDX73867.1"/>
    </source>
</evidence>
<sequence length="104" mass="12202">MKFQQNMNAIMHDLKIQIGQLANSVSQIQSTRSRNLPSQTIPNPKGGNMMARNYKLHHDQNRTQWMLNLNQKPTLEFSNKIRPPYYRFPPGHSHQRSLKLMKTC</sequence>
<keyword evidence="2" id="KW-1185">Reference proteome</keyword>
<dbReference type="EMBL" id="QJKJ01010376">
    <property type="protein sequence ID" value="RDX73867.1"/>
    <property type="molecule type" value="Genomic_DNA"/>
</dbReference>
<accession>A0A371F6H6</accession>
<dbReference type="OrthoDB" id="1436830at2759"/>
<dbReference type="AlphaFoldDB" id="A0A371F6H6"/>
<dbReference type="Proteomes" id="UP000257109">
    <property type="component" value="Unassembled WGS sequence"/>
</dbReference>
<evidence type="ECO:0000313" key="2">
    <source>
        <dbReference type="Proteomes" id="UP000257109"/>
    </source>
</evidence>
<reference evidence="1" key="1">
    <citation type="submission" date="2018-05" db="EMBL/GenBank/DDBJ databases">
        <title>Draft genome of Mucuna pruriens seed.</title>
        <authorList>
            <person name="Nnadi N.E."/>
            <person name="Vos R."/>
            <person name="Hasami M.H."/>
            <person name="Devisetty U.K."/>
            <person name="Aguiy J.C."/>
        </authorList>
    </citation>
    <scope>NUCLEOTIDE SEQUENCE [LARGE SCALE GENOMIC DNA]</scope>
    <source>
        <strain evidence="1">JCA_2017</strain>
    </source>
</reference>